<dbReference type="InterPro" id="IPR036412">
    <property type="entry name" value="HAD-like_sf"/>
</dbReference>
<dbReference type="SFLD" id="SFLDG01129">
    <property type="entry name" value="C1.5:_HAD__Beta-PGM__Phosphata"/>
    <property type="match status" value="1"/>
</dbReference>
<evidence type="ECO:0000313" key="5">
    <source>
        <dbReference type="EMBL" id="KXN70886.1"/>
    </source>
</evidence>
<dbReference type="InterPro" id="IPR023214">
    <property type="entry name" value="HAD_sf"/>
</dbReference>
<dbReference type="OMA" id="FHHMVMG"/>
<dbReference type="SFLD" id="SFLDG01135">
    <property type="entry name" value="C1.5.6:_HAD__Beta-PGM__Phospha"/>
    <property type="match status" value="1"/>
</dbReference>
<accession>A0A137P799</accession>
<dbReference type="NCBIfam" id="TIGR01509">
    <property type="entry name" value="HAD-SF-IA-v3"/>
    <property type="match status" value="1"/>
</dbReference>
<dbReference type="PANTHER" id="PTHR18901:SF38">
    <property type="entry name" value="PSEUDOURIDINE-5'-PHOSPHATASE"/>
    <property type="match status" value="1"/>
</dbReference>
<proteinExistence type="predicted"/>
<dbReference type="OrthoDB" id="40579at2759"/>
<keyword evidence="6" id="KW-1185">Reference proteome</keyword>
<evidence type="ECO:0000256" key="2">
    <source>
        <dbReference type="ARBA" id="ARBA00022723"/>
    </source>
</evidence>
<dbReference type="InterPro" id="IPR023198">
    <property type="entry name" value="PGP-like_dom2"/>
</dbReference>
<evidence type="ECO:0000256" key="3">
    <source>
        <dbReference type="ARBA" id="ARBA00022801"/>
    </source>
</evidence>
<evidence type="ECO:0000256" key="4">
    <source>
        <dbReference type="ARBA" id="ARBA00022842"/>
    </source>
</evidence>
<dbReference type="InterPro" id="IPR041492">
    <property type="entry name" value="HAD_2"/>
</dbReference>
<dbReference type="FunFam" id="1.10.150.240:FF:000001">
    <property type="entry name" value="Haloacid dehalogenase-like hydrolase domain"/>
    <property type="match status" value="1"/>
</dbReference>
<dbReference type="InterPro" id="IPR045228">
    <property type="entry name" value="Gpp1/Gpp2-like"/>
</dbReference>
<dbReference type="SUPFAM" id="SSF56784">
    <property type="entry name" value="HAD-like"/>
    <property type="match status" value="1"/>
</dbReference>
<comment type="cofactor">
    <cofactor evidence="1">
        <name>Mg(2+)</name>
        <dbReference type="ChEBI" id="CHEBI:18420"/>
    </cofactor>
</comment>
<dbReference type="GO" id="GO:1990738">
    <property type="term" value="F:pseudouridine 5'-phosphatase activity"/>
    <property type="evidence" value="ECO:0007669"/>
    <property type="project" value="EnsemblFungi"/>
</dbReference>
<keyword evidence="2" id="KW-0479">Metal-binding</keyword>
<name>A0A137P799_CONC2</name>
<dbReference type="GO" id="GO:0046872">
    <property type="term" value="F:metal ion binding"/>
    <property type="evidence" value="ECO:0007669"/>
    <property type="project" value="UniProtKB-KW"/>
</dbReference>
<organism evidence="5 6">
    <name type="scientific">Conidiobolus coronatus (strain ATCC 28846 / CBS 209.66 / NRRL 28638)</name>
    <name type="common">Delacroixia coronata</name>
    <dbReference type="NCBI Taxonomy" id="796925"/>
    <lineage>
        <taxon>Eukaryota</taxon>
        <taxon>Fungi</taxon>
        <taxon>Fungi incertae sedis</taxon>
        <taxon>Zoopagomycota</taxon>
        <taxon>Entomophthoromycotina</taxon>
        <taxon>Entomophthoromycetes</taxon>
        <taxon>Entomophthorales</taxon>
        <taxon>Ancylistaceae</taxon>
        <taxon>Conidiobolus</taxon>
    </lineage>
</organism>
<dbReference type="Gene3D" id="1.10.150.240">
    <property type="entry name" value="Putative phosphatase, domain 2"/>
    <property type="match status" value="1"/>
</dbReference>
<dbReference type="STRING" id="796925.A0A137P799"/>
<dbReference type="Pfam" id="PF13419">
    <property type="entry name" value="HAD_2"/>
    <property type="match status" value="1"/>
</dbReference>
<dbReference type="GO" id="GO:0008253">
    <property type="term" value="F:5'-nucleotidase activity"/>
    <property type="evidence" value="ECO:0007669"/>
    <property type="project" value="EnsemblFungi"/>
</dbReference>
<dbReference type="EMBL" id="KQ964490">
    <property type="protein sequence ID" value="KXN70886.1"/>
    <property type="molecule type" value="Genomic_DNA"/>
</dbReference>
<dbReference type="PANTHER" id="PTHR18901">
    <property type="entry name" value="2-DEOXYGLUCOSE-6-PHOSPHATE PHOSPHATASE 2"/>
    <property type="match status" value="1"/>
</dbReference>
<evidence type="ECO:0000313" key="6">
    <source>
        <dbReference type="Proteomes" id="UP000070444"/>
    </source>
</evidence>
<dbReference type="InterPro" id="IPR006439">
    <property type="entry name" value="HAD-SF_hydro_IA"/>
</dbReference>
<protein>
    <submittedName>
        <fullName evidence="5">HAD-like protein</fullName>
    </submittedName>
</protein>
<evidence type="ECO:0000256" key="1">
    <source>
        <dbReference type="ARBA" id="ARBA00001946"/>
    </source>
</evidence>
<dbReference type="FunFam" id="3.40.50.1000:FF:000055">
    <property type="entry name" value="Haloacid dehalogenase-like hydrolase family protein"/>
    <property type="match status" value="1"/>
</dbReference>
<keyword evidence="4" id="KW-0460">Magnesium</keyword>
<dbReference type="AlphaFoldDB" id="A0A137P799"/>
<reference evidence="5 6" key="1">
    <citation type="journal article" date="2015" name="Genome Biol. Evol.">
        <title>Phylogenomic analyses indicate that early fungi evolved digesting cell walls of algal ancestors of land plants.</title>
        <authorList>
            <person name="Chang Y."/>
            <person name="Wang S."/>
            <person name="Sekimoto S."/>
            <person name="Aerts A.L."/>
            <person name="Choi C."/>
            <person name="Clum A."/>
            <person name="LaButti K.M."/>
            <person name="Lindquist E.A."/>
            <person name="Yee Ngan C."/>
            <person name="Ohm R.A."/>
            <person name="Salamov A.A."/>
            <person name="Grigoriev I.V."/>
            <person name="Spatafora J.W."/>
            <person name="Berbee M.L."/>
        </authorList>
    </citation>
    <scope>NUCLEOTIDE SEQUENCE [LARGE SCALE GENOMIC DNA]</scope>
    <source>
        <strain evidence="5 6">NRRL 28638</strain>
    </source>
</reference>
<dbReference type="CDD" id="cd07529">
    <property type="entry name" value="HAD_AtGPP-like"/>
    <property type="match status" value="1"/>
</dbReference>
<dbReference type="SFLD" id="SFLDS00003">
    <property type="entry name" value="Haloacid_Dehalogenase"/>
    <property type="match status" value="1"/>
</dbReference>
<sequence>MTNDSGIKITHCIFDMDGLLIDTERIYTEVSNEILAPYGHTFSWEVKSKMMGRTTRDSAEIIVKEYNLPFSPEEYMRISKIKQAEKFPECKPLPGVMKFIKHLKAHNIPIGVGTSSNTISFNLKTKYNQELFQLFDFVITGDNERVKKGKPSPDIFEEVAKDLGSPKPENCLVFEDAIVGVQAALNAKMNVIWIPDPNLKSMFDDVNAQGATEVLDSMEEFDPAKYGLPPYEN</sequence>
<gene>
    <name evidence="5" type="ORF">CONCODRAFT_78631</name>
</gene>
<keyword evidence="3" id="KW-0378">Hydrolase</keyword>
<dbReference type="Gene3D" id="3.40.50.1000">
    <property type="entry name" value="HAD superfamily/HAD-like"/>
    <property type="match status" value="1"/>
</dbReference>
<dbReference type="Proteomes" id="UP000070444">
    <property type="component" value="Unassembled WGS sequence"/>
</dbReference>